<keyword evidence="4" id="KW-0808">Transferase</keyword>
<dbReference type="SMART" id="SM00220">
    <property type="entry name" value="S_TKc"/>
    <property type="match status" value="1"/>
</dbReference>
<dbReference type="PROSITE" id="PS50011">
    <property type="entry name" value="PROTEIN_KINASE_DOM"/>
    <property type="match status" value="1"/>
</dbReference>
<dbReference type="Gene3D" id="1.10.510.10">
    <property type="entry name" value="Transferase(Phosphotransferase) domain 1"/>
    <property type="match status" value="1"/>
</dbReference>
<evidence type="ECO:0000259" key="3">
    <source>
        <dbReference type="PROSITE" id="PS50011"/>
    </source>
</evidence>
<keyword evidence="4" id="KW-0723">Serine/threonine-protein kinase</keyword>
<evidence type="ECO:0000256" key="1">
    <source>
        <dbReference type="ARBA" id="ARBA00022741"/>
    </source>
</evidence>
<gene>
    <name evidence="4" type="ORF">SAMN05660405_02477</name>
</gene>
<dbReference type="EMBL" id="FNAL01000030">
    <property type="protein sequence ID" value="SDE14622.1"/>
    <property type="molecule type" value="Genomic_DNA"/>
</dbReference>
<feature type="domain" description="Protein kinase" evidence="3">
    <location>
        <begin position="45"/>
        <end position="345"/>
    </location>
</feature>
<dbReference type="InterPro" id="IPR011009">
    <property type="entry name" value="Kinase-like_dom_sf"/>
</dbReference>
<accession>A0A1G7AIM4</accession>
<dbReference type="SUPFAM" id="SSF56112">
    <property type="entry name" value="Protein kinase-like (PK-like)"/>
    <property type="match status" value="1"/>
</dbReference>
<organism evidence="4 5">
    <name type="scientific">Psychrobacter pacificensis</name>
    <dbReference type="NCBI Taxonomy" id="112002"/>
    <lineage>
        <taxon>Bacteria</taxon>
        <taxon>Pseudomonadati</taxon>
        <taxon>Pseudomonadota</taxon>
        <taxon>Gammaproteobacteria</taxon>
        <taxon>Moraxellales</taxon>
        <taxon>Moraxellaceae</taxon>
        <taxon>Psychrobacter</taxon>
    </lineage>
</organism>
<dbReference type="PANTHER" id="PTHR27001:SF931">
    <property type="entry name" value="OS11G0664100 PROTEIN"/>
    <property type="match status" value="1"/>
</dbReference>
<dbReference type="InterPro" id="IPR000719">
    <property type="entry name" value="Prot_kinase_dom"/>
</dbReference>
<dbReference type="Pfam" id="PF00069">
    <property type="entry name" value="Pkinase"/>
    <property type="match status" value="1"/>
</dbReference>
<dbReference type="GO" id="GO:0004674">
    <property type="term" value="F:protein serine/threonine kinase activity"/>
    <property type="evidence" value="ECO:0007669"/>
    <property type="project" value="UniProtKB-KW"/>
</dbReference>
<dbReference type="Proteomes" id="UP000198501">
    <property type="component" value="Unassembled WGS sequence"/>
</dbReference>
<evidence type="ECO:0000313" key="5">
    <source>
        <dbReference type="Proteomes" id="UP000198501"/>
    </source>
</evidence>
<protein>
    <submittedName>
        <fullName evidence="4">Serine/threonine protein kinase</fullName>
    </submittedName>
</protein>
<keyword evidence="2" id="KW-0067">ATP-binding</keyword>
<evidence type="ECO:0000313" key="4">
    <source>
        <dbReference type="EMBL" id="SDE14622.1"/>
    </source>
</evidence>
<dbReference type="AlphaFoldDB" id="A0A1G7AIM4"/>
<name>A0A1G7AIM4_9GAMM</name>
<keyword evidence="4" id="KW-0418">Kinase</keyword>
<evidence type="ECO:0000256" key="2">
    <source>
        <dbReference type="ARBA" id="ARBA00022840"/>
    </source>
</evidence>
<dbReference type="GO" id="GO:0005886">
    <property type="term" value="C:plasma membrane"/>
    <property type="evidence" value="ECO:0007669"/>
    <property type="project" value="TreeGrafter"/>
</dbReference>
<proteinExistence type="predicted"/>
<reference evidence="4 5" key="1">
    <citation type="submission" date="2016-10" db="EMBL/GenBank/DDBJ databases">
        <authorList>
            <person name="de Groot N.N."/>
        </authorList>
    </citation>
    <scope>NUCLEOTIDE SEQUENCE [LARGE SCALE GENOMIC DNA]</scope>
    <source>
        <strain evidence="4 5">DSM 23406</strain>
    </source>
</reference>
<dbReference type="CDD" id="cd14014">
    <property type="entry name" value="STKc_PknB_like"/>
    <property type="match status" value="1"/>
</dbReference>
<sequence length="345" mass="39081">MRDNTVKNSASNLPITQALQAQSGQLLPVITQALSELQYTQIVHQRISQQYREGSTEQTQESKTQITKQRSKQSCYQGITRARHVEYGSVIIKWELCATSIRLQSVSDLTHEISVLQALYTSQKTQVSSITPPLLAYHNVEVDTLEQSQQLMVLVMPYYESGSLAKLLNHHVSLTDKQKHDLIKESAHLVCNLHNAGWLHNDIKPSNILLSDNLTSHADSDCIVPDLLLTDFALAQRNDRPNAINFSGGTPAYLAPERWQEQRATIQSDIYAFGIMMVEILVGKRPFNIDPQSNQSMTDWAIQHCQQSIPKLPLEYVRYQSIVDKALAKRIEKRYQSMDEVIANL</sequence>
<dbReference type="GO" id="GO:0005524">
    <property type="term" value="F:ATP binding"/>
    <property type="evidence" value="ECO:0007669"/>
    <property type="project" value="UniProtKB-KW"/>
</dbReference>
<dbReference type="PANTHER" id="PTHR27001">
    <property type="entry name" value="OS01G0253100 PROTEIN"/>
    <property type="match status" value="1"/>
</dbReference>
<keyword evidence="1" id="KW-0547">Nucleotide-binding</keyword>